<dbReference type="GO" id="GO:0005509">
    <property type="term" value="F:calcium ion binding"/>
    <property type="evidence" value="ECO:0007669"/>
    <property type="project" value="InterPro"/>
</dbReference>
<dbReference type="PROSITE" id="PS50222">
    <property type="entry name" value="EF_HAND_2"/>
    <property type="match status" value="1"/>
</dbReference>
<dbReference type="GO" id="GO:0005654">
    <property type="term" value="C:nucleoplasm"/>
    <property type="evidence" value="ECO:0007669"/>
    <property type="project" value="TreeGrafter"/>
</dbReference>
<organism evidence="5 6">
    <name type="scientific">Phyllostomus discolor</name>
    <name type="common">pale spear-nosed bat</name>
    <dbReference type="NCBI Taxonomy" id="89673"/>
    <lineage>
        <taxon>Eukaryota</taxon>
        <taxon>Metazoa</taxon>
        <taxon>Chordata</taxon>
        <taxon>Craniata</taxon>
        <taxon>Vertebrata</taxon>
        <taxon>Euteleostomi</taxon>
        <taxon>Mammalia</taxon>
        <taxon>Eutheria</taxon>
        <taxon>Laurasiatheria</taxon>
        <taxon>Chiroptera</taxon>
        <taxon>Yangochiroptera</taxon>
        <taxon>Phyllostomidae</taxon>
        <taxon>Phyllostominae</taxon>
        <taxon>Phyllostomus</taxon>
    </lineage>
</organism>
<comment type="caution">
    <text evidence="5">The sequence shown here is derived from an EMBL/GenBank/DDBJ whole genome shotgun (WGS) entry which is preliminary data.</text>
</comment>
<evidence type="ECO:0000256" key="1">
    <source>
        <dbReference type="ARBA" id="ARBA00022723"/>
    </source>
</evidence>
<dbReference type="PROSITE" id="PS00018">
    <property type="entry name" value="EF_HAND_1"/>
    <property type="match status" value="1"/>
</dbReference>
<dbReference type="PANTHER" id="PTHR20875:SF2">
    <property type="entry name" value="EF-HAND CALCIUM-BINDING DOMAIN-CONTAINING PROTEIN 6"/>
    <property type="match status" value="1"/>
</dbReference>
<reference evidence="5 6" key="1">
    <citation type="journal article" date="2020" name="Nature">
        <title>Six reference-quality genomes reveal evolution of bat adaptations.</title>
        <authorList>
            <person name="Jebb D."/>
            <person name="Huang Z."/>
            <person name="Pippel M."/>
            <person name="Hughes G.M."/>
            <person name="Lavrichenko K."/>
            <person name="Devanna P."/>
            <person name="Winkler S."/>
            <person name="Jermiin L.S."/>
            <person name="Skirmuntt E.C."/>
            <person name="Katzourakis A."/>
            <person name="Burkitt-Gray L."/>
            <person name="Ray D.A."/>
            <person name="Sullivan K.A.M."/>
            <person name="Roscito J.G."/>
            <person name="Kirilenko B.M."/>
            <person name="Davalos L.M."/>
            <person name="Corthals A.P."/>
            <person name="Power M.L."/>
            <person name="Jones G."/>
            <person name="Ransome R.D."/>
            <person name="Dechmann D.K.N."/>
            <person name="Locatelli A.G."/>
            <person name="Puechmaille S.J."/>
            <person name="Fedrigo O."/>
            <person name="Jarvis E.D."/>
            <person name="Hiller M."/>
            <person name="Vernes S.C."/>
            <person name="Myers E.W."/>
            <person name="Teeling E.C."/>
        </authorList>
    </citation>
    <scope>NUCLEOTIDE SEQUENCE [LARGE SCALE GENOMIC DNA]</scope>
    <source>
        <strain evidence="5">Bat1K_MPI-CBG_1</strain>
    </source>
</reference>
<evidence type="ECO:0000313" key="5">
    <source>
        <dbReference type="EMBL" id="KAF6118415.1"/>
    </source>
</evidence>
<feature type="region of interest" description="Disordered" evidence="3">
    <location>
        <begin position="96"/>
        <end position="125"/>
    </location>
</feature>
<dbReference type="Gene3D" id="1.10.238.10">
    <property type="entry name" value="EF-hand"/>
    <property type="match status" value="2"/>
</dbReference>
<feature type="domain" description="EF-hand" evidence="4">
    <location>
        <begin position="250"/>
        <end position="278"/>
    </location>
</feature>
<evidence type="ECO:0000256" key="2">
    <source>
        <dbReference type="ARBA" id="ARBA00022837"/>
    </source>
</evidence>
<dbReference type="AlphaFoldDB" id="A0A834AZH4"/>
<name>A0A834AZH4_9CHIR</name>
<dbReference type="EMBL" id="JABVXQ010000003">
    <property type="protein sequence ID" value="KAF6118415.1"/>
    <property type="molecule type" value="Genomic_DNA"/>
</dbReference>
<dbReference type="InterPro" id="IPR011992">
    <property type="entry name" value="EF-hand-dom_pair"/>
</dbReference>
<dbReference type="SUPFAM" id="SSF47473">
    <property type="entry name" value="EF-hand"/>
    <property type="match status" value="1"/>
</dbReference>
<dbReference type="InterPro" id="IPR052603">
    <property type="entry name" value="EFCB6"/>
</dbReference>
<keyword evidence="1" id="KW-0479">Metal-binding</keyword>
<proteinExistence type="predicted"/>
<protein>
    <submittedName>
        <fullName evidence="5">EF-hand calcium binding domain 6</fullName>
    </submittedName>
</protein>
<dbReference type="PANTHER" id="PTHR20875">
    <property type="entry name" value="EF-HAND CALCIUM-BINDING DOMAIN-CONTAINING PROTEIN 6-RELATED"/>
    <property type="match status" value="1"/>
</dbReference>
<gene>
    <name evidence="5" type="ORF">HJG60_004275</name>
</gene>
<evidence type="ECO:0000313" key="6">
    <source>
        <dbReference type="Proteomes" id="UP000664940"/>
    </source>
</evidence>
<sequence>MVCDAVGRNPQAFHSTLRSYDLSDTGLMGASSFKKVMHIFCPCLTTEQLTKLCSRFQDAASGRILYKTLLASMGVHGLSPVPPAPTPKDRLFRERVRREEQQQPDCSERTPPPEEKWPGAKSGTKEEAIEKLHTCVQPQDPALRRQFLDFSREPDGNTNVCDFRKAPEDQGMPVDDDQYAQPTARMGFRKDRRSDLDFTTRAEGTEGPQATPPQTAVPLKSDLSSHFVSAEECLQLLPQRLKEFFRNSYAAFFRMDADRDGVVGMQDLQRLLRQLLFNLKDQEFERLLGLLGLRLGVTLNFREFRSLFEKSPLVTDDAPQRLVRAKQKVTDSELACEQAHQYLVTKAKTRWLDLSKGITGGTQPKVLAFSRAWSGFGTETRSGEAATRPCPRP</sequence>
<dbReference type="Proteomes" id="UP000664940">
    <property type="component" value="Unassembled WGS sequence"/>
</dbReference>
<dbReference type="InterPro" id="IPR018247">
    <property type="entry name" value="EF_Hand_1_Ca_BS"/>
</dbReference>
<dbReference type="InterPro" id="IPR002048">
    <property type="entry name" value="EF_hand_dom"/>
</dbReference>
<evidence type="ECO:0000256" key="3">
    <source>
        <dbReference type="SAM" id="MobiDB-lite"/>
    </source>
</evidence>
<accession>A0A834AZH4</accession>
<feature type="region of interest" description="Disordered" evidence="3">
    <location>
        <begin position="192"/>
        <end position="216"/>
    </location>
</feature>
<feature type="compositionally biased region" description="Basic and acidic residues" evidence="3">
    <location>
        <begin position="192"/>
        <end position="204"/>
    </location>
</feature>
<evidence type="ECO:0000259" key="4">
    <source>
        <dbReference type="PROSITE" id="PS50222"/>
    </source>
</evidence>
<keyword evidence="2" id="KW-0106">Calcium</keyword>